<sequence>MVDARKVFNEMVKRHHTPKDNSIFSRLMSCMCKQGDLDGAVEVLNGMIRLSVPTRPSHYGILIENFCKKGMYERGIKMLDKVLEKGILMSPLSLLEVEMGAPQSLLEMKAMAYNPMIEYLCNSGQTKNAEVFLRQLMKKGVQDPVAFNDLIRRYSKEVIPESAMELLQIMKRRGIALDADAYASLIKSFVKKGEPADAEAALDGMIECGHLPKPIAVQIGNGGSV</sequence>
<dbReference type="EMBL" id="CM056809">
    <property type="protein sequence ID" value="KAJ8647983.1"/>
    <property type="molecule type" value="Genomic_DNA"/>
</dbReference>
<gene>
    <name evidence="1" type="ORF">MRB53_001006</name>
</gene>
<keyword evidence="2" id="KW-1185">Reference proteome</keyword>
<organism evidence="1 2">
    <name type="scientific">Persea americana</name>
    <name type="common">Avocado</name>
    <dbReference type="NCBI Taxonomy" id="3435"/>
    <lineage>
        <taxon>Eukaryota</taxon>
        <taxon>Viridiplantae</taxon>
        <taxon>Streptophyta</taxon>
        <taxon>Embryophyta</taxon>
        <taxon>Tracheophyta</taxon>
        <taxon>Spermatophyta</taxon>
        <taxon>Magnoliopsida</taxon>
        <taxon>Magnoliidae</taxon>
        <taxon>Laurales</taxon>
        <taxon>Lauraceae</taxon>
        <taxon>Persea</taxon>
    </lineage>
</organism>
<name>A0ACC2MRG8_PERAE</name>
<proteinExistence type="predicted"/>
<accession>A0ACC2MRG8</accession>
<dbReference type="Proteomes" id="UP001234297">
    <property type="component" value="Chromosome 1"/>
</dbReference>
<comment type="caution">
    <text evidence="1">The sequence shown here is derived from an EMBL/GenBank/DDBJ whole genome shotgun (WGS) entry which is preliminary data.</text>
</comment>
<evidence type="ECO:0000313" key="2">
    <source>
        <dbReference type="Proteomes" id="UP001234297"/>
    </source>
</evidence>
<protein>
    <submittedName>
        <fullName evidence="1">Uncharacterized protein</fullName>
    </submittedName>
</protein>
<evidence type="ECO:0000313" key="1">
    <source>
        <dbReference type="EMBL" id="KAJ8647983.1"/>
    </source>
</evidence>
<reference evidence="1 2" key="1">
    <citation type="journal article" date="2022" name="Hortic Res">
        <title>A haplotype resolved chromosomal level avocado genome allows analysis of novel avocado genes.</title>
        <authorList>
            <person name="Nath O."/>
            <person name="Fletcher S.J."/>
            <person name="Hayward A."/>
            <person name="Shaw L.M."/>
            <person name="Masouleh A.K."/>
            <person name="Furtado A."/>
            <person name="Henry R.J."/>
            <person name="Mitter N."/>
        </authorList>
    </citation>
    <scope>NUCLEOTIDE SEQUENCE [LARGE SCALE GENOMIC DNA]</scope>
    <source>
        <strain evidence="2">cv. Hass</strain>
    </source>
</reference>